<dbReference type="RefSeq" id="WP_113745170.1">
    <property type="nucleotide sequence ID" value="NZ_UAPV01000007.1"/>
</dbReference>
<sequence>MENICHAVAVYIAMMKQNKQYMPLKKDAEGRNKSKLRQFSKVKVDDRSDIIASIRKSRRVSKQGMTAMLCGLYTITRVKEAHNSCQDEPLMVADFENDTAIMPTYQNNYKLPKVDSRYERHLIKERISHACLMTTTAFMPLLTASALAEARLWAGLATTILHF</sequence>
<organism evidence="1 2">
    <name type="scientific">Anaerobiospirillum thomasii</name>
    <dbReference type="NCBI Taxonomy" id="179995"/>
    <lineage>
        <taxon>Bacteria</taxon>
        <taxon>Pseudomonadati</taxon>
        <taxon>Pseudomonadota</taxon>
        <taxon>Gammaproteobacteria</taxon>
        <taxon>Aeromonadales</taxon>
        <taxon>Succinivibrionaceae</taxon>
        <taxon>Anaerobiospirillum</taxon>
    </lineage>
</organism>
<proteinExistence type="predicted"/>
<dbReference type="EMBL" id="UAPV01000007">
    <property type="protein sequence ID" value="SPT78930.1"/>
    <property type="molecule type" value="Genomic_DNA"/>
</dbReference>
<reference evidence="1 2" key="1">
    <citation type="submission" date="2018-06" db="EMBL/GenBank/DDBJ databases">
        <authorList>
            <consortium name="Pathogen Informatics"/>
            <person name="Doyle S."/>
        </authorList>
    </citation>
    <scope>NUCLEOTIDE SEQUENCE [LARGE SCALE GENOMIC DNA]</scope>
    <source>
        <strain evidence="1 2">NCTC13093</strain>
    </source>
</reference>
<dbReference type="AlphaFoldDB" id="A0A2X0WI01"/>
<keyword evidence="2" id="KW-1185">Reference proteome</keyword>
<accession>A0A2X0WI01</accession>
<protein>
    <submittedName>
        <fullName evidence="1">Uncharacterized protein</fullName>
    </submittedName>
</protein>
<dbReference type="Proteomes" id="UP000250086">
    <property type="component" value="Unassembled WGS sequence"/>
</dbReference>
<gene>
    <name evidence="1" type="ORF">NCTC13093_02562</name>
</gene>
<evidence type="ECO:0000313" key="1">
    <source>
        <dbReference type="EMBL" id="SPT78930.1"/>
    </source>
</evidence>
<name>A0A2X0WI01_9GAMM</name>
<evidence type="ECO:0000313" key="2">
    <source>
        <dbReference type="Proteomes" id="UP000250086"/>
    </source>
</evidence>